<dbReference type="EMBL" id="CAMAPF010000036">
    <property type="protein sequence ID" value="CAH9081379.1"/>
    <property type="molecule type" value="Genomic_DNA"/>
</dbReference>
<reference evidence="1" key="1">
    <citation type="submission" date="2022-07" db="EMBL/GenBank/DDBJ databases">
        <authorList>
            <person name="Macas J."/>
            <person name="Novak P."/>
            <person name="Neumann P."/>
        </authorList>
    </citation>
    <scope>NUCLEOTIDE SEQUENCE</scope>
</reference>
<comment type="caution">
    <text evidence="1">The sequence shown here is derived from an EMBL/GenBank/DDBJ whole genome shotgun (WGS) entry which is preliminary data.</text>
</comment>
<gene>
    <name evidence="1" type="ORF">CEPIT_LOCUS7666</name>
</gene>
<protein>
    <submittedName>
        <fullName evidence="1">Uncharacterized protein</fullName>
    </submittedName>
</protein>
<dbReference type="Proteomes" id="UP001152523">
    <property type="component" value="Unassembled WGS sequence"/>
</dbReference>
<keyword evidence="2" id="KW-1185">Reference proteome</keyword>
<evidence type="ECO:0000313" key="1">
    <source>
        <dbReference type="EMBL" id="CAH9081379.1"/>
    </source>
</evidence>
<dbReference type="AlphaFoldDB" id="A0AAV0CRG0"/>
<name>A0AAV0CRG0_9ASTE</name>
<organism evidence="1 2">
    <name type="scientific">Cuscuta epithymum</name>
    <dbReference type="NCBI Taxonomy" id="186058"/>
    <lineage>
        <taxon>Eukaryota</taxon>
        <taxon>Viridiplantae</taxon>
        <taxon>Streptophyta</taxon>
        <taxon>Embryophyta</taxon>
        <taxon>Tracheophyta</taxon>
        <taxon>Spermatophyta</taxon>
        <taxon>Magnoliopsida</taxon>
        <taxon>eudicotyledons</taxon>
        <taxon>Gunneridae</taxon>
        <taxon>Pentapetalae</taxon>
        <taxon>asterids</taxon>
        <taxon>lamiids</taxon>
        <taxon>Solanales</taxon>
        <taxon>Convolvulaceae</taxon>
        <taxon>Cuscuteae</taxon>
        <taxon>Cuscuta</taxon>
        <taxon>Cuscuta subgen. Cuscuta</taxon>
    </lineage>
</organism>
<sequence length="128" mass="14318">MRLDYQADASLVFCSIVYEVTSNFTTLFNLRSFWLVVSLRSNPRPNPTLIQPTGQRDPLSLPRLPSFFLDLFNLLANFSLRCFTSPAAIDSCSLNDSMAPFSNSSAVLWPLSTHYLMPSLTSYALSVV</sequence>
<proteinExistence type="predicted"/>
<accession>A0AAV0CRG0</accession>
<evidence type="ECO:0000313" key="2">
    <source>
        <dbReference type="Proteomes" id="UP001152523"/>
    </source>
</evidence>